<name>A0AAU8K7P0_9ACTN</name>
<organism evidence="1">
    <name type="scientific">Streptomyces sp. JL1001</name>
    <dbReference type="NCBI Taxonomy" id="3078227"/>
    <lineage>
        <taxon>Bacteria</taxon>
        <taxon>Bacillati</taxon>
        <taxon>Actinomycetota</taxon>
        <taxon>Actinomycetes</taxon>
        <taxon>Kitasatosporales</taxon>
        <taxon>Streptomycetaceae</taxon>
        <taxon>Streptomyces</taxon>
    </lineage>
</organism>
<accession>A0AAU8K7P0</accession>
<dbReference type="RefSeq" id="WP_354596114.1">
    <property type="nucleotide sequence ID" value="NZ_CP136798.1"/>
</dbReference>
<dbReference type="EMBL" id="CP136798">
    <property type="protein sequence ID" value="XCN12285.1"/>
    <property type="molecule type" value="Genomic_DNA"/>
</dbReference>
<sequence length="78" mass="8177">MTYPRTPRSRIPAAAAAIIAAVIEDNPNAGPDAVARLAVLELSREGWHWHLGHSVMCAPPPQDPAPLAAVPHPTSLAS</sequence>
<reference evidence="1" key="1">
    <citation type="submission" date="2023-10" db="EMBL/GenBank/DDBJ databases">
        <title>Complete genome sequence of Streptomyces sp. JL1001.</title>
        <authorList>
            <person name="Jiang L."/>
        </authorList>
    </citation>
    <scope>NUCLEOTIDE SEQUENCE</scope>
    <source>
        <strain evidence="1">JL1001</strain>
    </source>
</reference>
<evidence type="ECO:0000313" key="1">
    <source>
        <dbReference type="EMBL" id="XCN12285.1"/>
    </source>
</evidence>
<dbReference type="AlphaFoldDB" id="A0AAU8K7P0"/>
<protein>
    <submittedName>
        <fullName evidence="1">Uncharacterized protein</fullName>
    </submittedName>
</protein>
<gene>
    <name evidence="1" type="ORF">R1Y80_00930</name>
</gene>
<proteinExistence type="predicted"/>